<keyword evidence="2" id="KW-1185">Reference proteome</keyword>
<dbReference type="EMBL" id="CM046394">
    <property type="protein sequence ID" value="KAI8546905.1"/>
    <property type="molecule type" value="Genomic_DNA"/>
</dbReference>
<organism evidence="1 2">
    <name type="scientific">Rhododendron molle</name>
    <name type="common">Chinese azalea</name>
    <name type="synonym">Azalea mollis</name>
    <dbReference type="NCBI Taxonomy" id="49168"/>
    <lineage>
        <taxon>Eukaryota</taxon>
        <taxon>Viridiplantae</taxon>
        <taxon>Streptophyta</taxon>
        <taxon>Embryophyta</taxon>
        <taxon>Tracheophyta</taxon>
        <taxon>Spermatophyta</taxon>
        <taxon>Magnoliopsida</taxon>
        <taxon>eudicotyledons</taxon>
        <taxon>Gunneridae</taxon>
        <taxon>Pentapetalae</taxon>
        <taxon>asterids</taxon>
        <taxon>Ericales</taxon>
        <taxon>Ericaceae</taxon>
        <taxon>Ericoideae</taxon>
        <taxon>Rhodoreae</taxon>
        <taxon>Rhododendron</taxon>
    </lineage>
</organism>
<accession>A0ACC0N0Y0</accession>
<proteinExistence type="predicted"/>
<protein>
    <submittedName>
        <fullName evidence="1">Uncharacterized protein</fullName>
    </submittedName>
</protein>
<reference evidence="1" key="1">
    <citation type="submission" date="2022-02" db="EMBL/GenBank/DDBJ databases">
        <title>Plant Genome Project.</title>
        <authorList>
            <person name="Zhang R.-G."/>
        </authorList>
    </citation>
    <scope>NUCLEOTIDE SEQUENCE</scope>
    <source>
        <strain evidence="1">AT1</strain>
    </source>
</reference>
<gene>
    <name evidence="1" type="ORF">RHMOL_Rhmol07G0155700</name>
</gene>
<evidence type="ECO:0000313" key="1">
    <source>
        <dbReference type="EMBL" id="KAI8546905.1"/>
    </source>
</evidence>
<name>A0ACC0N0Y0_RHOML</name>
<dbReference type="Proteomes" id="UP001062846">
    <property type="component" value="Chromosome 7"/>
</dbReference>
<evidence type="ECO:0000313" key="2">
    <source>
        <dbReference type="Proteomes" id="UP001062846"/>
    </source>
</evidence>
<sequence>MLESVGKMTKPFSARCILLILLIAASVSTTIPKVEGAKEGGFFCCENLSRCGPARDDPNCLKNCLARHAGPSDRPFGYCELNKNCLCIWECNEGDAECRKKILSDRP</sequence>
<comment type="caution">
    <text evidence="1">The sequence shown here is derived from an EMBL/GenBank/DDBJ whole genome shotgun (WGS) entry which is preliminary data.</text>
</comment>